<dbReference type="InterPro" id="IPR009040">
    <property type="entry name" value="Ferritin-like_diiron"/>
</dbReference>
<dbReference type="GO" id="GO:0008199">
    <property type="term" value="F:ferric iron binding"/>
    <property type="evidence" value="ECO:0007669"/>
    <property type="project" value="InterPro"/>
</dbReference>
<dbReference type="PANTHER" id="PTHR30295">
    <property type="entry name" value="BACTERIOFERRITIN"/>
    <property type="match status" value="1"/>
</dbReference>
<dbReference type="GO" id="GO:0006826">
    <property type="term" value="P:iron ion transport"/>
    <property type="evidence" value="ECO:0007669"/>
    <property type="project" value="InterPro"/>
</dbReference>
<name>A0A6V8NPM1_9ACTN</name>
<comment type="catalytic activity">
    <reaction evidence="8 9">
        <text>4 Fe(2+) + O2 + 4 H(+) = 4 Fe(3+) + 2 H2O</text>
        <dbReference type="Rhea" id="RHEA:11148"/>
        <dbReference type="ChEBI" id="CHEBI:15377"/>
        <dbReference type="ChEBI" id="CHEBI:15378"/>
        <dbReference type="ChEBI" id="CHEBI:15379"/>
        <dbReference type="ChEBI" id="CHEBI:29033"/>
        <dbReference type="ChEBI" id="CHEBI:29034"/>
        <dbReference type="EC" id="1.16.3.1"/>
    </reaction>
</comment>
<gene>
    <name evidence="12" type="ORF">HKBW3S06_01509</name>
    <name evidence="13" type="ORF">HKBW3S25_00882</name>
    <name evidence="14" type="ORF">HKBW3S42_00550</name>
    <name evidence="15" type="ORF">HKBW3S43_00455</name>
</gene>
<feature type="binding site" description="axial binding residue" evidence="10">
    <location>
        <position position="51"/>
    </location>
    <ligand>
        <name>heme b</name>
        <dbReference type="ChEBI" id="CHEBI:60344"/>
        <note>ligand shared between dimeric partners</note>
    </ligand>
    <ligandPart>
        <name>Fe</name>
        <dbReference type="ChEBI" id="CHEBI:18248"/>
    </ligandPart>
</feature>
<dbReference type="EMBL" id="BLRV01000313">
    <property type="protein sequence ID" value="GFP22282.1"/>
    <property type="molecule type" value="Genomic_DNA"/>
</dbReference>
<dbReference type="GO" id="GO:0004322">
    <property type="term" value="F:ferroxidase activity"/>
    <property type="evidence" value="ECO:0007669"/>
    <property type="project" value="UniProtKB-EC"/>
</dbReference>
<evidence type="ECO:0000256" key="8">
    <source>
        <dbReference type="ARBA" id="ARBA00047990"/>
    </source>
</evidence>
<evidence type="ECO:0000259" key="11">
    <source>
        <dbReference type="PROSITE" id="PS50905"/>
    </source>
</evidence>
<dbReference type="GO" id="GO:0005829">
    <property type="term" value="C:cytosol"/>
    <property type="evidence" value="ECO:0007669"/>
    <property type="project" value="TreeGrafter"/>
</dbReference>
<dbReference type="GO" id="GO:0006879">
    <property type="term" value="P:intracellular iron ion homeostasis"/>
    <property type="evidence" value="ECO:0007669"/>
    <property type="project" value="UniProtKB-KW"/>
</dbReference>
<evidence type="ECO:0000313" key="12">
    <source>
        <dbReference type="EMBL" id="GFP22282.1"/>
    </source>
</evidence>
<dbReference type="Pfam" id="PF00210">
    <property type="entry name" value="Ferritin"/>
    <property type="match status" value="1"/>
</dbReference>
<evidence type="ECO:0000256" key="7">
    <source>
        <dbReference type="ARBA" id="ARBA00036243"/>
    </source>
</evidence>
<evidence type="ECO:0000256" key="10">
    <source>
        <dbReference type="PIRSR" id="PIRSR002560-1"/>
    </source>
</evidence>
<evidence type="ECO:0000256" key="1">
    <source>
        <dbReference type="ARBA" id="ARBA00001970"/>
    </source>
</evidence>
<feature type="binding site" evidence="10">
    <location>
        <position position="49"/>
    </location>
    <ligand>
        <name>Fe cation</name>
        <dbReference type="ChEBI" id="CHEBI:24875"/>
        <label>3</label>
    </ligand>
</feature>
<dbReference type="Proteomes" id="UP000580051">
    <property type="component" value="Unassembled WGS sequence"/>
</dbReference>
<evidence type="ECO:0000313" key="13">
    <source>
        <dbReference type="EMBL" id="GFP25410.1"/>
    </source>
</evidence>
<protein>
    <recommendedName>
        <fullName evidence="9">Bacterioferritin</fullName>
        <ecNumber evidence="9">1.16.3.1</ecNumber>
    </recommendedName>
</protein>
<comment type="function">
    <text evidence="9">Iron-storage protein, whose ferroxidase center binds Fe(2+), oxidizes it using dioxygen to Fe(3+), and participates in the subsequent Fe(3+) oxide mineral core formation within the central cavity of the BFR protein shell.</text>
</comment>
<comment type="subunit">
    <text evidence="2">Homooligomer of 24 subunits, arranged as 12 dimers, that are packed together to form an approximately spherical molecule with a central cavity, in which large amounts of iron can be deposited.</text>
</comment>
<dbReference type="InterPro" id="IPR008331">
    <property type="entry name" value="Ferritin_DPS_dom"/>
</dbReference>
<sequence length="140" mass="15595">MEKAKIIEALNKDRADELAAIIQYMGHHYMAEGMESPAVIEMFKSTAIDEMKHAEMLAERISYLGGEPTTQPSNIKRGGDLRKMIQDDLGSENAAIAQYKEHIKLCAEEGDPTSRTMLEGILSDEEGHADNWETTLGIKK</sequence>
<dbReference type="EMBL" id="BLSB01000015">
    <property type="protein sequence ID" value="GFP34662.1"/>
    <property type="molecule type" value="Genomic_DNA"/>
</dbReference>
<dbReference type="InterPro" id="IPR012347">
    <property type="entry name" value="Ferritin-like"/>
</dbReference>
<dbReference type="InterPro" id="IPR002024">
    <property type="entry name" value="Bacterioferritin"/>
</dbReference>
<dbReference type="PROSITE" id="PS50905">
    <property type="entry name" value="FERRITIN_LIKE"/>
    <property type="match status" value="1"/>
</dbReference>
<evidence type="ECO:0000256" key="6">
    <source>
        <dbReference type="ARBA" id="ARBA00023004"/>
    </source>
</evidence>
<feature type="binding site" evidence="10">
    <location>
        <position position="50"/>
    </location>
    <ligand>
        <name>Fe cation</name>
        <dbReference type="ChEBI" id="CHEBI:24875"/>
        <label>2</label>
    </ligand>
</feature>
<feature type="binding site" evidence="10">
    <location>
        <position position="53"/>
    </location>
    <ligand>
        <name>Fe cation</name>
        <dbReference type="ChEBI" id="CHEBI:24875"/>
        <label>1</label>
    </ligand>
</feature>
<dbReference type="Proteomes" id="UP000568877">
    <property type="component" value="Unassembled WGS sequence"/>
</dbReference>
<dbReference type="AlphaFoldDB" id="A0A6V8NPM1"/>
<evidence type="ECO:0000256" key="5">
    <source>
        <dbReference type="ARBA" id="ARBA00022723"/>
    </source>
</evidence>
<dbReference type="EC" id="1.16.3.1" evidence="9"/>
<dbReference type="SUPFAM" id="SSF47240">
    <property type="entry name" value="Ferritin-like"/>
    <property type="match status" value="1"/>
</dbReference>
<dbReference type="Proteomes" id="UP000576480">
    <property type="component" value="Unassembled WGS sequence"/>
</dbReference>
<dbReference type="InterPro" id="IPR009078">
    <property type="entry name" value="Ferritin-like_SF"/>
</dbReference>
<evidence type="ECO:0000256" key="4">
    <source>
        <dbReference type="ARBA" id="ARBA00022617"/>
    </source>
</evidence>
<feature type="binding site" evidence="10">
    <location>
        <position position="128"/>
    </location>
    <ligand>
        <name>Fe cation</name>
        <dbReference type="ChEBI" id="CHEBI:24875"/>
        <label>2</label>
    </ligand>
</feature>
<evidence type="ECO:0000313" key="16">
    <source>
        <dbReference type="Proteomes" id="UP000543224"/>
    </source>
</evidence>
<evidence type="ECO:0000313" key="18">
    <source>
        <dbReference type="Proteomes" id="UP000576480"/>
    </source>
</evidence>
<dbReference type="PIRSF" id="PIRSF002560">
    <property type="entry name" value="Bacterioferritin"/>
    <property type="match status" value="1"/>
</dbReference>
<feature type="binding site" evidence="10">
    <location>
        <position position="50"/>
    </location>
    <ligand>
        <name>Fe cation</name>
        <dbReference type="ChEBI" id="CHEBI:24875"/>
        <label>1</label>
    </ligand>
</feature>
<keyword evidence="4" id="KW-0349">Heme</keyword>
<dbReference type="PRINTS" id="PR00601">
    <property type="entry name" value="BACFERRITIN"/>
</dbReference>
<evidence type="ECO:0000313" key="19">
    <source>
        <dbReference type="Proteomes" id="UP000580051"/>
    </source>
</evidence>
<accession>A0A6V8NPM1</accession>
<dbReference type="Gene3D" id="1.20.1260.10">
    <property type="match status" value="1"/>
</dbReference>
<evidence type="ECO:0000256" key="2">
    <source>
        <dbReference type="ARBA" id="ARBA00011637"/>
    </source>
</evidence>
<evidence type="ECO:0000313" key="17">
    <source>
        <dbReference type="Proteomes" id="UP000568877"/>
    </source>
</evidence>
<comment type="caution">
    <text evidence="12">The sequence shown here is derived from an EMBL/GenBank/DDBJ whole genome shotgun (WGS) entry which is preliminary data.</text>
</comment>
<keyword evidence="3 9" id="KW-0409">Iron storage</keyword>
<feature type="binding site" evidence="10">
    <location>
        <position position="92"/>
    </location>
    <ligand>
        <name>Fe cation</name>
        <dbReference type="ChEBI" id="CHEBI:24875"/>
        <label>2</label>
    </ligand>
</feature>
<dbReference type="GO" id="GO:0020037">
    <property type="term" value="F:heme binding"/>
    <property type="evidence" value="ECO:0007669"/>
    <property type="project" value="TreeGrafter"/>
</dbReference>
<evidence type="ECO:0000256" key="9">
    <source>
        <dbReference type="PIRNR" id="PIRNR002560"/>
    </source>
</evidence>
<dbReference type="EMBL" id="BLRX01000084">
    <property type="protein sequence ID" value="GFP25410.1"/>
    <property type="molecule type" value="Genomic_DNA"/>
</dbReference>
<comment type="similarity">
    <text evidence="9">Belongs to the bacterioferritin family.</text>
</comment>
<proteinExistence type="inferred from homology"/>
<evidence type="ECO:0000313" key="14">
    <source>
        <dbReference type="EMBL" id="GFP32244.1"/>
    </source>
</evidence>
<comment type="catalytic activity">
    <reaction evidence="7">
        <text>Fe(2+)(in) = Fe(2+)(out)</text>
        <dbReference type="Rhea" id="RHEA:28486"/>
        <dbReference type="ChEBI" id="CHEBI:29033"/>
    </reaction>
</comment>
<dbReference type="RefSeq" id="WP_176227293.1">
    <property type="nucleotide sequence ID" value="NZ_BLRV01000313.1"/>
</dbReference>
<feature type="domain" description="Ferritin-like diiron" evidence="11">
    <location>
        <begin position="1"/>
        <end position="140"/>
    </location>
</feature>
<evidence type="ECO:0000256" key="3">
    <source>
        <dbReference type="ARBA" id="ARBA00022434"/>
    </source>
</evidence>
<comment type="cofactor">
    <cofactor evidence="1">
        <name>heme b</name>
        <dbReference type="ChEBI" id="CHEBI:60344"/>
    </cofactor>
</comment>
<evidence type="ECO:0000313" key="15">
    <source>
        <dbReference type="EMBL" id="GFP34662.1"/>
    </source>
</evidence>
<feature type="binding site" evidence="10">
    <location>
        <position position="125"/>
    </location>
    <ligand>
        <name>Fe cation</name>
        <dbReference type="ChEBI" id="CHEBI:24875"/>
        <label>2</label>
    </ligand>
</feature>
<reference evidence="16 17" key="1">
    <citation type="journal article" date="2020" name="Front. Microbiol.">
        <title>Single-cell genomics of novel Actinobacteria with the Wood-Ljungdahl pathway discovered in a serpentinizing system.</title>
        <authorList>
            <person name="Merino N."/>
            <person name="Kawai M."/>
            <person name="Boyd E.S."/>
            <person name="Colman D.R."/>
            <person name="McGlynn S.E."/>
            <person name="Nealson K.H."/>
            <person name="Kurokawa K."/>
            <person name="Hongoh Y."/>
        </authorList>
    </citation>
    <scope>NUCLEOTIDE SEQUENCE [LARGE SCALE GENOMIC DNA]</scope>
    <source>
        <strain evidence="12 19">S06</strain>
        <strain evidence="13 16">S25</strain>
        <strain evidence="14 17">S42</strain>
        <strain evidence="15 18">S43</strain>
    </source>
</reference>
<dbReference type="PANTHER" id="PTHR30295:SF0">
    <property type="entry name" value="BACTERIOFERRITIN"/>
    <property type="match status" value="1"/>
</dbReference>
<keyword evidence="6 9" id="KW-0408">Iron</keyword>
<feature type="binding site" evidence="10">
    <location>
        <position position="125"/>
    </location>
    <ligand>
        <name>Fe cation</name>
        <dbReference type="ChEBI" id="CHEBI:24875"/>
        <label>1</label>
    </ligand>
</feature>
<feature type="binding site" evidence="10">
    <location>
        <position position="17"/>
    </location>
    <ligand>
        <name>Fe cation</name>
        <dbReference type="ChEBI" id="CHEBI:24875"/>
        <label>1</label>
    </ligand>
</feature>
<keyword evidence="5 9" id="KW-0479">Metal-binding</keyword>
<dbReference type="Proteomes" id="UP000543224">
    <property type="component" value="Unassembled WGS sequence"/>
</dbReference>
<dbReference type="EMBL" id="BLSA01000048">
    <property type="protein sequence ID" value="GFP32244.1"/>
    <property type="molecule type" value="Genomic_DNA"/>
</dbReference>
<organism evidence="12 19">
    <name type="scientific">Candidatus Hakubella thermalkaliphila</name>
    <dbReference type="NCBI Taxonomy" id="2754717"/>
    <lineage>
        <taxon>Bacteria</taxon>
        <taxon>Bacillati</taxon>
        <taxon>Actinomycetota</taxon>
        <taxon>Actinomycetota incertae sedis</taxon>
        <taxon>Candidatus Hakubellales</taxon>
        <taxon>Candidatus Hakubellaceae</taxon>
        <taxon>Candidatus Hakubella</taxon>
    </lineage>
</organism>